<feature type="transmembrane region" description="Helical" evidence="7">
    <location>
        <begin position="240"/>
        <end position="264"/>
    </location>
</feature>
<gene>
    <name evidence="9" type="ORF">IV203_023063</name>
</gene>
<dbReference type="AlphaFoldDB" id="A0A9K3PB54"/>
<keyword evidence="10" id="KW-1185">Reference proteome</keyword>
<dbReference type="PANTHER" id="PTHR12677:SF59">
    <property type="entry name" value="GOLGI APPARATUS MEMBRANE PROTEIN TVP38-RELATED"/>
    <property type="match status" value="1"/>
</dbReference>
<feature type="transmembrane region" description="Helical" evidence="7">
    <location>
        <begin position="157"/>
        <end position="176"/>
    </location>
</feature>
<comment type="caution">
    <text evidence="9">The sequence shown here is derived from an EMBL/GenBank/DDBJ whole genome shotgun (WGS) entry which is preliminary data.</text>
</comment>
<dbReference type="PANTHER" id="PTHR12677">
    <property type="entry name" value="GOLGI APPARATUS MEMBRANE PROTEIN TVP38-RELATED"/>
    <property type="match status" value="1"/>
</dbReference>
<dbReference type="EMBL" id="JAGRRH010000026">
    <property type="protein sequence ID" value="KAG7341112.1"/>
    <property type="molecule type" value="Genomic_DNA"/>
</dbReference>
<feature type="compositionally biased region" description="Low complexity" evidence="6">
    <location>
        <begin position="101"/>
        <end position="120"/>
    </location>
</feature>
<feature type="compositionally biased region" description="Polar residues" evidence="6">
    <location>
        <begin position="74"/>
        <end position="99"/>
    </location>
</feature>
<reference evidence="9" key="1">
    <citation type="journal article" date="2021" name="Sci. Rep.">
        <title>Diploid genomic architecture of Nitzschia inconspicua, an elite biomass production diatom.</title>
        <authorList>
            <person name="Oliver A."/>
            <person name="Podell S."/>
            <person name="Pinowska A."/>
            <person name="Traller J.C."/>
            <person name="Smith S.R."/>
            <person name="McClure R."/>
            <person name="Beliaev A."/>
            <person name="Bohutskyi P."/>
            <person name="Hill E.A."/>
            <person name="Rabines A."/>
            <person name="Zheng H."/>
            <person name="Allen L.Z."/>
            <person name="Kuo A."/>
            <person name="Grigoriev I.V."/>
            <person name="Allen A.E."/>
            <person name="Hazlebeck D."/>
            <person name="Allen E.E."/>
        </authorList>
    </citation>
    <scope>NUCLEOTIDE SEQUENCE</scope>
    <source>
        <strain evidence="9">Hildebrandi</strain>
    </source>
</reference>
<evidence type="ECO:0000256" key="7">
    <source>
        <dbReference type="SAM" id="Phobius"/>
    </source>
</evidence>
<evidence type="ECO:0000313" key="9">
    <source>
        <dbReference type="EMBL" id="KAG7341112.1"/>
    </source>
</evidence>
<evidence type="ECO:0000256" key="5">
    <source>
        <dbReference type="ARBA" id="ARBA00023136"/>
    </source>
</evidence>
<dbReference type="Pfam" id="PF09335">
    <property type="entry name" value="VTT_dom"/>
    <property type="match status" value="1"/>
</dbReference>
<feature type="compositionally biased region" description="Polar residues" evidence="6">
    <location>
        <begin position="10"/>
        <end position="21"/>
    </location>
</feature>
<evidence type="ECO:0000313" key="10">
    <source>
        <dbReference type="Proteomes" id="UP000693970"/>
    </source>
</evidence>
<feature type="transmembrane region" description="Helical" evidence="7">
    <location>
        <begin position="384"/>
        <end position="402"/>
    </location>
</feature>
<feature type="transmembrane region" description="Helical" evidence="7">
    <location>
        <begin position="200"/>
        <end position="220"/>
    </location>
</feature>
<feature type="compositionally biased region" description="Polar residues" evidence="6">
    <location>
        <begin position="31"/>
        <end position="47"/>
    </location>
</feature>
<feature type="transmembrane region" description="Helical" evidence="7">
    <location>
        <begin position="296"/>
        <end position="315"/>
    </location>
</feature>
<sequence length="463" mass="49962">MLFSNRRKTSVSPTPSGGNTVDDNDNNSNDMIVSSYPSGEETSSTMRFRTGADTETSINSNNNNNNNNIFHHQIGSSHSHNTATADDNSETASGVSDTRVTMITPTTASTTMTNTKSTTRSNKRKKSFSKQSVLSVVTTTNGLLSRVSQKIFHPKKLILLVIVWIFAVIIWDSFFVDPKDRLLQPDFSDQFLDWVEGHPLLGMGAILIVIAGAVVSMVPIGTPLTLGCGYIYRGVYGWKLGLFVSTVVSMAGSTLGAVCCFLLGRYLMRDTVKRWVRNYPLFDAIDVAASQHGLKIMAMLYLTPVLPLGLVSYACGTTTMDVSAFALAKIASLPLYLLYTFIGASAHSFIQRGAATDGGSGGGGGGGGIGKSVSAEAKKLEENQFLLIAGLVLSVVMMTLITRHIRKELMKILDQQKKEKVGADNAPLLDVDADDVDEKTMEMGLTSRSRRKTNSNKGGAKET</sequence>
<name>A0A9K3PB54_9STRA</name>
<evidence type="ECO:0000256" key="6">
    <source>
        <dbReference type="SAM" id="MobiDB-lite"/>
    </source>
</evidence>
<dbReference type="GO" id="GO:0005886">
    <property type="term" value="C:plasma membrane"/>
    <property type="evidence" value="ECO:0007669"/>
    <property type="project" value="UniProtKB-SubCell"/>
</dbReference>
<dbReference type="InterPro" id="IPR032816">
    <property type="entry name" value="VTT_dom"/>
</dbReference>
<accession>A0A9K3PB54</accession>
<reference evidence="9" key="2">
    <citation type="submission" date="2021-04" db="EMBL/GenBank/DDBJ databases">
        <authorList>
            <person name="Podell S."/>
        </authorList>
    </citation>
    <scope>NUCLEOTIDE SEQUENCE</scope>
    <source>
        <strain evidence="9">Hildebrandi</strain>
    </source>
</reference>
<feature type="transmembrane region" description="Helical" evidence="7">
    <location>
        <begin position="322"/>
        <end position="342"/>
    </location>
</feature>
<comment type="subcellular location">
    <subcellularLocation>
        <location evidence="1">Cell membrane</location>
        <topology evidence="1">Multi-pass membrane protein</topology>
    </subcellularLocation>
</comment>
<dbReference type="InterPro" id="IPR015414">
    <property type="entry name" value="TMEM64"/>
</dbReference>
<feature type="region of interest" description="Disordered" evidence="6">
    <location>
        <begin position="1"/>
        <end position="126"/>
    </location>
</feature>
<keyword evidence="3 7" id="KW-0812">Transmembrane</keyword>
<organism evidence="9 10">
    <name type="scientific">Nitzschia inconspicua</name>
    <dbReference type="NCBI Taxonomy" id="303405"/>
    <lineage>
        <taxon>Eukaryota</taxon>
        <taxon>Sar</taxon>
        <taxon>Stramenopiles</taxon>
        <taxon>Ochrophyta</taxon>
        <taxon>Bacillariophyta</taxon>
        <taxon>Bacillariophyceae</taxon>
        <taxon>Bacillariophycidae</taxon>
        <taxon>Bacillariales</taxon>
        <taxon>Bacillariaceae</taxon>
        <taxon>Nitzschia</taxon>
    </lineage>
</organism>
<feature type="compositionally biased region" description="Low complexity" evidence="6">
    <location>
        <begin position="57"/>
        <end position="69"/>
    </location>
</feature>
<keyword evidence="4 7" id="KW-1133">Transmembrane helix</keyword>
<keyword evidence="5 7" id="KW-0472">Membrane</keyword>
<feature type="domain" description="VTT" evidence="8">
    <location>
        <begin position="221"/>
        <end position="344"/>
    </location>
</feature>
<evidence type="ECO:0000259" key="8">
    <source>
        <dbReference type="Pfam" id="PF09335"/>
    </source>
</evidence>
<protein>
    <submittedName>
        <fullName evidence="9">SNARE associated golgi family protein</fullName>
    </submittedName>
</protein>
<evidence type="ECO:0000256" key="3">
    <source>
        <dbReference type="ARBA" id="ARBA00022692"/>
    </source>
</evidence>
<dbReference type="OrthoDB" id="166803at2759"/>
<evidence type="ECO:0000256" key="4">
    <source>
        <dbReference type="ARBA" id="ARBA00022989"/>
    </source>
</evidence>
<feature type="region of interest" description="Disordered" evidence="6">
    <location>
        <begin position="439"/>
        <end position="463"/>
    </location>
</feature>
<dbReference type="Proteomes" id="UP000693970">
    <property type="component" value="Unassembled WGS sequence"/>
</dbReference>
<keyword evidence="2" id="KW-1003">Cell membrane</keyword>
<evidence type="ECO:0000256" key="1">
    <source>
        <dbReference type="ARBA" id="ARBA00004651"/>
    </source>
</evidence>
<evidence type="ECO:0000256" key="2">
    <source>
        <dbReference type="ARBA" id="ARBA00022475"/>
    </source>
</evidence>
<proteinExistence type="predicted"/>